<gene>
    <name evidence="3" type="ORF">DERP_004283</name>
</gene>
<keyword evidence="2" id="KW-0472">Membrane</keyword>
<feature type="compositionally biased region" description="Low complexity" evidence="1">
    <location>
        <begin position="344"/>
        <end position="359"/>
    </location>
</feature>
<feature type="compositionally biased region" description="Low complexity" evidence="1">
    <location>
        <begin position="821"/>
        <end position="834"/>
    </location>
</feature>
<name>A0ABQ8J991_DERPT</name>
<keyword evidence="4" id="KW-1185">Reference proteome</keyword>
<comment type="caution">
    <text evidence="3">The sequence shown here is derived from an EMBL/GenBank/DDBJ whole genome shotgun (WGS) entry which is preliminary data.</text>
</comment>
<dbReference type="Proteomes" id="UP000887458">
    <property type="component" value="Unassembled WGS sequence"/>
</dbReference>
<reference evidence="3 4" key="2">
    <citation type="journal article" date="2022" name="Mol. Biol. Evol.">
        <title>Comparative Genomics Reveals Insights into the Divergent Evolution of Astigmatic Mites and Household Pest Adaptations.</title>
        <authorList>
            <person name="Xiong Q."/>
            <person name="Wan A.T."/>
            <person name="Liu X."/>
            <person name="Fung C.S."/>
            <person name="Xiao X."/>
            <person name="Malainual N."/>
            <person name="Hou J."/>
            <person name="Wang L."/>
            <person name="Wang M."/>
            <person name="Yang K.Y."/>
            <person name="Cui Y."/>
            <person name="Leung E.L."/>
            <person name="Nong W."/>
            <person name="Shin S.K."/>
            <person name="Au S.W."/>
            <person name="Jeong K.Y."/>
            <person name="Chew F.T."/>
            <person name="Hui J.H."/>
            <person name="Leung T.F."/>
            <person name="Tungtrongchitr A."/>
            <person name="Zhong N."/>
            <person name="Liu Z."/>
            <person name="Tsui S.K."/>
        </authorList>
    </citation>
    <scope>NUCLEOTIDE SEQUENCE [LARGE SCALE GENOMIC DNA]</scope>
    <source>
        <strain evidence="3">Derp</strain>
    </source>
</reference>
<evidence type="ECO:0000313" key="4">
    <source>
        <dbReference type="Proteomes" id="UP000887458"/>
    </source>
</evidence>
<feature type="region of interest" description="Disordered" evidence="1">
    <location>
        <begin position="328"/>
        <end position="359"/>
    </location>
</feature>
<keyword evidence="2" id="KW-1133">Transmembrane helix</keyword>
<feature type="transmembrane region" description="Helical" evidence="2">
    <location>
        <begin position="790"/>
        <end position="811"/>
    </location>
</feature>
<organism evidence="3 4">
    <name type="scientific">Dermatophagoides pteronyssinus</name>
    <name type="common">European house dust mite</name>
    <dbReference type="NCBI Taxonomy" id="6956"/>
    <lineage>
        <taxon>Eukaryota</taxon>
        <taxon>Metazoa</taxon>
        <taxon>Ecdysozoa</taxon>
        <taxon>Arthropoda</taxon>
        <taxon>Chelicerata</taxon>
        <taxon>Arachnida</taxon>
        <taxon>Acari</taxon>
        <taxon>Acariformes</taxon>
        <taxon>Sarcoptiformes</taxon>
        <taxon>Astigmata</taxon>
        <taxon>Psoroptidia</taxon>
        <taxon>Analgoidea</taxon>
        <taxon>Pyroglyphidae</taxon>
        <taxon>Dermatophagoidinae</taxon>
        <taxon>Dermatophagoides</taxon>
    </lineage>
</organism>
<proteinExistence type="predicted"/>
<sequence>MFIIIHQSTTILQTNNIQKRQLQSTIPCGTKYLKETIGLSITNNNLYQFLFINNTIQIIRYDYQKLSENNIDKNDYKLNLIDGEMLNNGLVALVFPNIVEQIMTVIQWKGDENHQHSANKESPIISMAISYNPDKRICIYCLKTFDQLTYYNGHYNQEIDFGKVKTFINKYDKQMIKSTISNENNGILSSVYSPKLSFSLDIIKLMKNYQNDDDFIWEKHFVIDSSLQFIKEMDDYTTEQEQQEFTKSFAQVFGQHKFTYGFIDNDKIFLFANQDEKLITFSSNFKRENADIDEEYPFKLQSFKDFFHCNRPLDPVKIDDDKQTTISTTTTVKPQPSTKHDDSTTTMKTITTEKQQPSPSTTTIISTIKTAVTKLPNSITIKPNNLKTTTIRSIFDQQPITIPYLIIILILSILVFLVLTLICLVVYYIQKIKKIKTPLSIHKFLLQRYSLQNSPSNRLDETIGLSLTNNHLYQFLYINDDIQIIRYYQKLTEYNDKNNYKLNLIDGQILLDGLEDLIPSDVVKDMMKIIHWKGNDESKNRNNSNKPTPIISMAMSINKNEKIHIYCLKTLDQINYNIGDYNQEIHLHTIKKWIGLYKGKHIMGTISFENEGIISLFYGKLSFLLKMMKLKEKEYGDKNVEWIKSLVIDKSLKYLYEIYEKPTEQQQQTFRRLFGQIFGQSTFSYGFVANNQIYLFSNQNEKLITFSSNFTRNNDLSKQKYPFNIQSYQDFFHCNRPLDSDKKTISTITTTTVKQQPSLPTATKIKSTIIKSPKTTTTTVPSNEQQQSKFPFLSIMIIIILSILLLIGMMVCFQSQKSVKKPVSSSSSSSSSEQQSKRKFPLDRYGIEKQQNSINDEKKSNLIKNQKSSPTTTRRSAATETEMNEKSIPDSTEYNNITKKFTKTTFTNNSIW</sequence>
<reference evidence="3 4" key="1">
    <citation type="journal article" date="2018" name="J. Allergy Clin. Immunol.">
        <title>High-quality assembly of Dermatophagoides pteronyssinus genome and transcriptome reveals a wide range of novel allergens.</title>
        <authorList>
            <person name="Liu X.Y."/>
            <person name="Yang K.Y."/>
            <person name="Wang M.Q."/>
            <person name="Kwok J.S."/>
            <person name="Zeng X."/>
            <person name="Yang Z."/>
            <person name="Xiao X.J."/>
            <person name="Lau C.P."/>
            <person name="Li Y."/>
            <person name="Huang Z.M."/>
            <person name="Ba J.G."/>
            <person name="Yim A.K."/>
            <person name="Ouyang C.Y."/>
            <person name="Ngai S.M."/>
            <person name="Chan T.F."/>
            <person name="Leung E.L."/>
            <person name="Liu L."/>
            <person name="Liu Z.G."/>
            <person name="Tsui S.K."/>
        </authorList>
    </citation>
    <scope>NUCLEOTIDE SEQUENCE [LARGE SCALE GENOMIC DNA]</scope>
    <source>
        <strain evidence="3">Derp</strain>
    </source>
</reference>
<feature type="compositionally biased region" description="Low complexity" evidence="1">
    <location>
        <begin position="869"/>
        <end position="881"/>
    </location>
</feature>
<dbReference type="EMBL" id="NJHN03000062">
    <property type="protein sequence ID" value="KAH9418953.1"/>
    <property type="molecule type" value="Genomic_DNA"/>
</dbReference>
<evidence type="ECO:0000256" key="2">
    <source>
        <dbReference type="SAM" id="Phobius"/>
    </source>
</evidence>
<feature type="transmembrane region" description="Helical" evidence="2">
    <location>
        <begin position="402"/>
        <end position="429"/>
    </location>
</feature>
<keyword evidence="2" id="KW-0812">Transmembrane</keyword>
<evidence type="ECO:0000313" key="3">
    <source>
        <dbReference type="EMBL" id="KAH9418953.1"/>
    </source>
</evidence>
<evidence type="ECO:0000256" key="1">
    <source>
        <dbReference type="SAM" id="MobiDB-lite"/>
    </source>
</evidence>
<accession>A0ABQ8J991</accession>
<feature type="region of interest" description="Disordered" evidence="1">
    <location>
        <begin position="821"/>
        <end position="891"/>
    </location>
</feature>
<protein>
    <submittedName>
        <fullName evidence="3">Uncharacterized protein</fullName>
    </submittedName>
</protein>